<keyword evidence="6" id="KW-1185">Reference proteome</keyword>
<proteinExistence type="predicted"/>
<accession>A0AAD3NHR5</accession>
<feature type="domain" description="TMEM87A/B GOLD" evidence="4">
    <location>
        <begin position="82"/>
        <end position="201"/>
    </location>
</feature>
<dbReference type="Pfam" id="PF21901">
    <property type="entry name" value="TMEM87A-B_GOLD"/>
    <property type="match status" value="1"/>
</dbReference>
<dbReference type="GO" id="GO:0000139">
    <property type="term" value="C:Golgi membrane"/>
    <property type="evidence" value="ECO:0007669"/>
    <property type="project" value="UniProtKB-SubCell"/>
</dbReference>
<comment type="caution">
    <text evidence="5">The sequence shown here is derived from an EMBL/GenBank/DDBJ whole genome shotgun (WGS) entry which is preliminary data.</text>
</comment>
<keyword evidence="2" id="KW-0333">Golgi apparatus</keyword>
<keyword evidence="3 5" id="KW-0812">Transmembrane</keyword>
<evidence type="ECO:0000259" key="4">
    <source>
        <dbReference type="Pfam" id="PF21901"/>
    </source>
</evidence>
<comment type="subcellular location">
    <subcellularLocation>
        <location evidence="1">Golgi apparatus membrane</location>
        <topology evidence="1">Multi-pass membrane protein</topology>
    </subcellularLocation>
</comment>
<keyword evidence="3" id="KW-1133">Transmembrane helix</keyword>
<evidence type="ECO:0000256" key="1">
    <source>
        <dbReference type="ARBA" id="ARBA00004653"/>
    </source>
</evidence>
<evidence type="ECO:0000256" key="3">
    <source>
        <dbReference type="SAM" id="Phobius"/>
    </source>
</evidence>
<protein>
    <submittedName>
        <fullName evidence="5">Transmembrane protein 87A-like protein</fullName>
    </submittedName>
</protein>
<sequence>MSQHKFDNASLNSRQRQPEPGRAQLVVSCRGGLAAAAAGFFFLLALMASSTDPGRAGPGLLSSVLLLLVLAWLSGPVGAVSERGKWIIDIDNKTLKENNLFNFTKTLFSNSSIHLKLVAETCNSSAPFRLNISWYLRNSHCYNEISKINFGLDTFDVKTRLRDHLLQTTTEKTSGLTEEREVVPQSQGLHMKHTQSKAAASAEGRCLQQRAGKLLSSKEELEERTLFILNIRRSKPFLRPGAYTVVYT</sequence>
<name>A0AAD3NHR5_LATJO</name>
<feature type="transmembrane region" description="Helical" evidence="3">
    <location>
        <begin position="60"/>
        <end position="80"/>
    </location>
</feature>
<gene>
    <name evidence="5" type="ORF">AKAME5_002408300</name>
</gene>
<keyword evidence="3" id="KW-0472">Membrane</keyword>
<evidence type="ECO:0000313" key="5">
    <source>
        <dbReference type="EMBL" id="GLD72758.1"/>
    </source>
</evidence>
<organism evidence="5 6">
    <name type="scientific">Lates japonicus</name>
    <name type="common">Japanese lates</name>
    <dbReference type="NCBI Taxonomy" id="270547"/>
    <lineage>
        <taxon>Eukaryota</taxon>
        <taxon>Metazoa</taxon>
        <taxon>Chordata</taxon>
        <taxon>Craniata</taxon>
        <taxon>Vertebrata</taxon>
        <taxon>Euteleostomi</taxon>
        <taxon>Actinopterygii</taxon>
        <taxon>Neopterygii</taxon>
        <taxon>Teleostei</taxon>
        <taxon>Neoteleostei</taxon>
        <taxon>Acanthomorphata</taxon>
        <taxon>Carangaria</taxon>
        <taxon>Carangaria incertae sedis</taxon>
        <taxon>Centropomidae</taxon>
        <taxon>Lates</taxon>
    </lineage>
</organism>
<evidence type="ECO:0000256" key="2">
    <source>
        <dbReference type="ARBA" id="ARBA00023034"/>
    </source>
</evidence>
<dbReference type="Proteomes" id="UP001279410">
    <property type="component" value="Unassembled WGS sequence"/>
</dbReference>
<evidence type="ECO:0000313" key="6">
    <source>
        <dbReference type="Proteomes" id="UP001279410"/>
    </source>
</evidence>
<reference evidence="5" key="1">
    <citation type="submission" date="2022-08" db="EMBL/GenBank/DDBJ databases">
        <title>Genome sequencing of akame (Lates japonicus).</title>
        <authorList>
            <person name="Hashiguchi Y."/>
            <person name="Takahashi H."/>
        </authorList>
    </citation>
    <scope>NUCLEOTIDE SEQUENCE</scope>
    <source>
        <strain evidence="5">Kochi</strain>
    </source>
</reference>
<feature type="transmembrane region" description="Helical" evidence="3">
    <location>
        <begin position="25"/>
        <end position="48"/>
    </location>
</feature>
<dbReference type="AlphaFoldDB" id="A0AAD3NHR5"/>
<dbReference type="EMBL" id="BRZM01001212">
    <property type="protein sequence ID" value="GLD72758.1"/>
    <property type="molecule type" value="Genomic_DNA"/>
</dbReference>
<dbReference type="InterPro" id="IPR054101">
    <property type="entry name" value="TMEM87A/B_GOLD"/>
</dbReference>